<name>A0A139AGB9_GONPJ</name>
<dbReference type="STRING" id="1344416.A0A139AGB9"/>
<dbReference type="FunFam" id="3.40.50.720:FF:000084">
    <property type="entry name" value="Short-chain dehydrogenase reductase"/>
    <property type="match status" value="1"/>
</dbReference>
<dbReference type="Proteomes" id="UP000070544">
    <property type="component" value="Unassembled WGS sequence"/>
</dbReference>
<dbReference type="Pfam" id="PF00106">
    <property type="entry name" value="adh_short"/>
    <property type="match status" value="1"/>
</dbReference>
<accession>A0A139AGB9</accession>
<dbReference type="PANTHER" id="PTHR43618:SF8">
    <property type="entry name" value="7ALPHA-HYDROXYSTEROID DEHYDROGENASE"/>
    <property type="match status" value="1"/>
</dbReference>
<evidence type="ECO:0000256" key="4">
    <source>
        <dbReference type="RuleBase" id="RU000363"/>
    </source>
</evidence>
<evidence type="ECO:0000256" key="1">
    <source>
        <dbReference type="ARBA" id="ARBA00006484"/>
    </source>
</evidence>
<dbReference type="PANTHER" id="PTHR43618">
    <property type="entry name" value="7-ALPHA-HYDROXYSTEROID DEHYDROGENASE"/>
    <property type="match status" value="1"/>
</dbReference>
<evidence type="ECO:0000313" key="5">
    <source>
        <dbReference type="EMBL" id="KXS15604.1"/>
    </source>
</evidence>
<dbReference type="AlphaFoldDB" id="A0A139AGB9"/>
<evidence type="ECO:0000313" key="6">
    <source>
        <dbReference type="Proteomes" id="UP000070544"/>
    </source>
</evidence>
<reference evidence="5 6" key="1">
    <citation type="journal article" date="2015" name="Genome Biol. Evol.">
        <title>Phylogenomic analyses indicate that early fungi evolved digesting cell walls of algal ancestors of land plants.</title>
        <authorList>
            <person name="Chang Y."/>
            <person name="Wang S."/>
            <person name="Sekimoto S."/>
            <person name="Aerts A.L."/>
            <person name="Choi C."/>
            <person name="Clum A."/>
            <person name="LaButti K.M."/>
            <person name="Lindquist E.A."/>
            <person name="Yee Ngan C."/>
            <person name="Ohm R.A."/>
            <person name="Salamov A.A."/>
            <person name="Grigoriev I.V."/>
            <person name="Spatafora J.W."/>
            <person name="Berbee M.L."/>
        </authorList>
    </citation>
    <scope>NUCLEOTIDE SEQUENCE [LARGE SCALE GENOMIC DNA]</scope>
    <source>
        <strain evidence="5 6">JEL478</strain>
    </source>
</reference>
<evidence type="ECO:0000256" key="3">
    <source>
        <dbReference type="ARBA" id="ARBA00023002"/>
    </source>
</evidence>
<dbReference type="OMA" id="HPNAANY"/>
<dbReference type="PRINTS" id="PR00080">
    <property type="entry name" value="SDRFAMILY"/>
</dbReference>
<dbReference type="InterPro" id="IPR052178">
    <property type="entry name" value="Sec_Metab_Biosynth_SDR"/>
</dbReference>
<dbReference type="EMBL" id="KQ965761">
    <property type="protein sequence ID" value="KXS15604.1"/>
    <property type="molecule type" value="Genomic_DNA"/>
</dbReference>
<evidence type="ECO:0000256" key="2">
    <source>
        <dbReference type="ARBA" id="ARBA00022857"/>
    </source>
</evidence>
<keyword evidence="6" id="KW-1185">Reference proteome</keyword>
<sequence length="284" mass="29364">MAAPLLSVESLLNVKDKVVLVTGAGTGIGKMLAAGYVQNGAKVYIASRKQKVIEETAAELNAMGPGHCIPLVADLITKAACDQLAGEIKKREKKLHVLVNNAGVSWGAPLDEYPEKQGWDNLFALNVKSIFYLTVACLPLLEAGANGNVDPARVINVSSVNGVTVGGGDNPLADTSKGNVIISYHASKAAANHLTRVLAAHLAKHYVTVNCIAPGLFPSRMTAFGFKTAGDKMVAGQVMGRAGETTDMAGLGLFLGSKASAHITGAVIPIDGGTSLGTSSYARL</sequence>
<gene>
    <name evidence="5" type="ORF">M427DRAFT_111874</name>
</gene>
<dbReference type="Gene3D" id="3.40.50.720">
    <property type="entry name" value="NAD(P)-binding Rossmann-like Domain"/>
    <property type="match status" value="1"/>
</dbReference>
<comment type="similarity">
    <text evidence="1 4">Belongs to the short-chain dehydrogenases/reductases (SDR) family.</text>
</comment>
<dbReference type="GO" id="GO:0016491">
    <property type="term" value="F:oxidoreductase activity"/>
    <property type="evidence" value="ECO:0007669"/>
    <property type="project" value="UniProtKB-KW"/>
</dbReference>
<protein>
    <submittedName>
        <fullName evidence="5">NAD(P)-binding protein</fullName>
    </submittedName>
</protein>
<organism evidence="5 6">
    <name type="scientific">Gonapodya prolifera (strain JEL478)</name>
    <name type="common">Monoblepharis prolifera</name>
    <dbReference type="NCBI Taxonomy" id="1344416"/>
    <lineage>
        <taxon>Eukaryota</taxon>
        <taxon>Fungi</taxon>
        <taxon>Fungi incertae sedis</taxon>
        <taxon>Chytridiomycota</taxon>
        <taxon>Chytridiomycota incertae sedis</taxon>
        <taxon>Monoblepharidomycetes</taxon>
        <taxon>Monoblepharidales</taxon>
        <taxon>Gonapodyaceae</taxon>
        <taxon>Gonapodya</taxon>
    </lineage>
</organism>
<dbReference type="InterPro" id="IPR002347">
    <property type="entry name" value="SDR_fam"/>
</dbReference>
<proteinExistence type="inferred from homology"/>
<dbReference type="SUPFAM" id="SSF51735">
    <property type="entry name" value="NAD(P)-binding Rossmann-fold domains"/>
    <property type="match status" value="1"/>
</dbReference>
<dbReference type="OrthoDB" id="294295at2759"/>
<keyword evidence="3" id="KW-0560">Oxidoreductase</keyword>
<dbReference type="PRINTS" id="PR00081">
    <property type="entry name" value="GDHRDH"/>
</dbReference>
<dbReference type="InterPro" id="IPR036291">
    <property type="entry name" value="NAD(P)-bd_dom_sf"/>
</dbReference>
<keyword evidence="2" id="KW-0521">NADP</keyword>